<dbReference type="Proteomes" id="UP000770785">
    <property type="component" value="Unassembled WGS sequence"/>
</dbReference>
<dbReference type="EMBL" id="JAATJH010000010">
    <property type="protein sequence ID" value="NJC28283.1"/>
    <property type="molecule type" value="Genomic_DNA"/>
</dbReference>
<reference evidence="1 2" key="1">
    <citation type="submission" date="2020-03" db="EMBL/GenBank/DDBJ databases">
        <title>Genomic Encyclopedia of Type Strains, Phase IV (KMG-IV): sequencing the most valuable type-strain genomes for metagenomic binning, comparative biology and taxonomic classification.</title>
        <authorList>
            <person name="Goeker M."/>
        </authorList>
    </citation>
    <scope>NUCLEOTIDE SEQUENCE [LARGE SCALE GENOMIC DNA]</scope>
    <source>
        <strain evidence="1 2">DSM 105096</strain>
    </source>
</reference>
<organism evidence="1 2">
    <name type="scientific">Neolewinella antarctica</name>
    <dbReference type="NCBI Taxonomy" id="442734"/>
    <lineage>
        <taxon>Bacteria</taxon>
        <taxon>Pseudomonadati</taxon>
        <taxon>Bacteroidota</taxon>
        <taxon>Saprospiria</taxon>
        <taxon>Saprospirales</taxon>
        <taxon>Lewinellaceae</taxon>
        <taxon>Neolewinella</taxon>
    </lineage>
</organism>
<protein>
    <submittedName>
        <fullName evidence="1">Uncharacterized protein</fullName>
    </submittedName>
</protein>
<name>A0ABX0XG45_9BACT</name>
<keyword evidence="2" id="KW-1185">Reference proteome</keyword>
<proteinExistence type="predicted"/>
<accession>A0ABX0XG45</accession>
<evidence type="ECO:0000313" key="1">
    <source>
        <dbReference type="EMBL" id="NJC28283.1"/>
    </source>
</evidence>
<gene>
    <name evidence="1" type="ORF">GGR27_003806</name>
</gene>
<sequence length="70" mass="8018">MALIHYYIIATELVLYFPVRKYILARSRVQGDGFGGTASTGARNYSHSKLPKPHLNHIRIYTNIFAIIRL</sequence>
<evidence type="ECO:0000313" key="2">
    <source>
        <dbReference type="Proteomes" id="UP000770785"/>
    </source>
</evidence>
<comment type="caution">
    <text evidence="1">The sequence shown here is derived from an EMBL/GenBank/DDBJ whole genome shotgun (WGS) entry which is preliminary data.</text>
</comment>